<feature type="DNA-binding region" description="H-T-H motif" evidence="4">
    <location>
        <begin position="37"/>
        <end position="56"/>
    </location>
</feature>
<dbReference type="PANTHER" id="PTHR30055:SF234">
    <property type="entry name" value="HTH-TYPE TRANSCRIPTIONAL REGULATOR BETI"/>
    <property type="match status" value="1"/>
</dbReference>
<dbReference type="EMBL" id="VIFX01000006">
    <property type="protein sequence ID" value="TQR87398.1"/>
    <property type="molecule type" value="Genomic_DNA"/>
</dbReference>
<dbReference type="Proteomes" id="UP000315759">
    <property type="component" value="Unassembled WGS sequence"/>
</dbReference>
<dbReference type="InterPro" id="IPR009057">
    <property type="entry name" value="Homeodomain-like_sf"/>
</dbReference>
<dbReference type="InterPro" id="IPR036271">
    <property type="entry name" value="Tet_transcr_reg_TetR-rel_C_sf"/>
</dbReference>
<reference evidence="6 7" key="1">
    <citation type="submission" date="2018-10" db="EMBL/GenBank/DDBJ databases">
        <title>Draft genome of Mycobacterium hodleri strain B.</title>
        <authorList>
            <person name="Amande T.J."/>
            <person name="Mcgenity T.J."/>
        </authorList>
    </citation>
    <scope>NUCLEOTIDE SEQUENCE [LARGE SCALE GENOMIC DNA]</scope>
    <source>
        <strain evidence="6 7">B</strain>
    </source>
</reference>
<dbReference type="GO" id="GO:0000976">
    <property type="term" value="F:transcription cis-regulatory region binding"/>
    <property type="evidence" value="ECO:0007669"/>
    <property type="project" value="TreeGrafter"/>
</dbReference>
<comment type="caution">
    <text evidence="6">The sequence shown here is derived from an EMBL/GenBank/DDBJ whole genome shotgun (WGS) entry which is preliminary data.</text>
</comment>
<keyword evidence="7" id="KW-1185">Reference proteome</keyword>
<evidence type="ECO:0000256" key="4">
    <source>
        <dbReference type="PROSITE-ProRule" id="PRU00335"/>
    </source>
</evidence>
<dbReference type="Pfam" id="PF00440">
    <property type="entry name" value="TetR_N"/>
    <property type="match status" value="1"/>
</dbReference>
<name>A0A544W578_9MYCO</name>
<dbReference type="Gene3D" id="1.10.10.60">
    <property type="entry name" value="Homeodomain-like"/>
    <property type="match status" value="1"/>
</dbReference>
<dbReference type="AlphaFoldDB" id="A0A544W578"/>
<dbReference type="PRINTS" id="PR00455">
    <property type="entry name" value="HTHTETR"/>
</dbReference>
<dbReference type="RefSeq" id="WP_142551255.1">
    <property type="nucleotide sequence ID" value="NZ_VIFX01000006.1"/>
</dbReference>
<dbReference type="Gene3D" id="1.10.357.10">
    <property type="entry name" value="Tetracycline Repressor, domain 2"/>
    <property type="match status" value="1"/>
</dbReference>
<evidence type="ECO:0000256" key="3">
    <source>
        <dbReference type="ARBA" id="ARBA00023163"/>
    </source>
</evidence>
<proteinExistence type="predicted"/>
<keyword evidence="3" id="KW-0804">Transcription</keyword>
<evidence type="ECO:0000313" key="7">
    <source>
        <dbReference type="Proteomes" id="UP000315759"/>
    </source>
</evidence>
<sequence>MPPPKVRSESFTHAARKAQIVAVAIDVIAEVGFAQASIRKIADRVGIAMSAVLYHFGTKDNLVDAIVEHMYGTMLTEVAPAVHAEDTATGKLHAYIRSSIGYFGTHRVALKALASLGTTYVPSDGRRFEELGLSADIADQLSVLDPMPILAAGQRDGEFGDFPVQSTAIALRGAVNGVVEKVLREPGYDATRYAEDLIELFSRVVGGSR</sequence>
<keyword evidence="2 4" id="KW-0238">DNA-binding</keyword>
<dbReference type="InterPro" id="IPR050109">
    <property type="entry name" value="HTH-type_TetR-like_transc_reg"/>
</dbReference>
<organism evidence="6 7">
    <name type="scientific">Mycolicibacterium hodleri</name>
    <dbReference type="NCBI Taxonomy" id="49897"/>
    <lineage>
        <taxon>Bacteria</taxon>
        <taxon>Bacillati</taxon>
        <taxon>Actinomycetota</taxon>
        <taxon>Actinomycetes</taxon>
        <taxon>Mycobacteriales</taxon>
        <taxon>Mycobacteriaceae</taxon>
        <taxon>Mycolicibacterium</taxon>
    </lineage>
</organism>
<dbReference type="PROSITE" id="PS50977">
    <property type="entry name" value="HTH_TETR_2"/>
    <property type="match status" value="1"/>
</dbReference>
<dbReference type="InterPro" id="IPR001647">
    <property type="entry name" value="HTH_TetR"/>
</dbReference>
<dbReference type="GO" id="GO:0003700">
    <property type="term" value="F:DNA-binding transcription factor activity"/>
    <property type="evidence" value="ECO:0007669"/>
    <property type="project" value="TreeGrafter"/>
</dbReference>
<dbReference type="PANTHER" id="PTHR30055">
    <property type="entry name" value="HTH-TYPE TRANSCRIPTIONAL REGULATOR RUTR"/>
    <property type="match status" value="1"/>
</dbReference>
<dbReference type="SUPFAM" id="SSF46689">
    <property type="entry name" value="Homeodomain-like"/>
    <property type="match status" value="1"/>
</dbReference>
<gene>
    <name evidence="6" type="ORF">D8S82_06320</name>
</gene>
<dbReference type="SUPFAM" id="SSF48498">
    <property type="entry name" value="Tetracyclin repressor-like, C-terminal domain"/>
    <property type="match status" value="1"/>
</dbReference>
<evidence type="ECO:0000256" key="2">
    <source>
        <dbReference type="ARBA" id="ARBA00023125"/>
    </source>
</evidence>
<accession>A0A544W578</accession>
<evidence type="ECO:0000313" key="6">
    <source>
        <dbReference type="EMBL" id="TQR87398.1"/>
    </source>
</evidence>
<protein>
    <submittedName>
        <fullName evidence="6">TetR family transcriptional regulator</fullName>
    </submittedName>
</protein>
<keyword evidence="1" id="KW-0805">Transcription regulation</keyword>
<feature type="domain" description="HTH tetR-type" evidence="5">
    <location>
        <begin position="14"/>
        <end position="74"/>
    </location>
</feature>
<evidence type="ECO:0000256" key="1">
    <source>
        <dbReference type="ARBA" id="ARBA00023015"/>
    </source>
</evidence>
<evidence type="ECO:0000259" key="5">
    <source>
        <dbReference type="PROSITE" id="PS50977"/>
    </source>
</evidence>